<dbReference type="InterPro" id="IPR038648">
    <property type="entry name" value="PHR_sf"/>
</dbReference>
<dbReference type="InterPro" id="IPR050958">
    <property type="entry name" value="Cell_Adh-Cytoskel_Orgn"/>
</dbReference>
<dbReference type="InterPro" id="IPR003599">
    <property type="entry name" value="Ig_sub"/>
</dbReference>
<feature type="domain" description="Ig-like" evidence="4">
    <location>
        <begin position="318"/>
        <end position="399"/>
    </location>
</feature>
<dbReference type="InterPro" id="IPR013098">
    <property type="entry name" value="Ig_I-set"/>
</dbReference>
<dbReference type="InterPro" id="IPR012983">
    <property type="entry name" value="PHR"/>
</dbReference>
<feature type="region of interest" description="Disordered" evidence="3">
    <location>
        <begin position="102"/>
        <end position="124"/>
    </location>
</feature>
<organism evidence="5 6">
    <name type="scientific">Porites lobata</name>
    <dbReference type="NCBI Taxonomy" id="104759"/>
    <lineage>
        <taxon>Eukaryota</taxon>
        <taxon>Metazoa</taxon>
        <taxon>Cnidaria</taxon>
        <taxon>Anthozoa</taxon>
        <taxon>Hexacorallia</taxon>
        <taxon>Scleractinia</taxon>
        <taxon>Fungiina</taxon>
        <taxon>Poritidae</taxon>
        <taxon>Porites</taxon>
    </lineage>
</organism>
<evidence type="ECO:0000313" key="6">
    <source>
        <dbReference type="Proteomes" id="UP001159405"/>
    </source>
</evidence>
<dbReference type="InterPro" id="IPR008160">
    <property type="entry name" value="Collagen"/>
</dbReference>
<dbReference type="PANTHER" id="PTHR45080:SF8">
    <property type="entry name" value="IG-LIKE DOMAIN-CONTAINING PROTEIN"/>
    <property type="match status" value="1"/>
</dbReference>
<evidence type="ECO:0000256" key="2">
    <source>
        <dbReference type="ARBA" id="ARBA00023157"/>
    </source>
</evidence>
<evidence type="ECO:0000259" key="4">
    <source>
        <dbReference type="PROSITE" id="PS50835"/>
    </source>
</evidence>
<dbReference type="PANTHER" id="PTHR45080">
    <property type="entry name" value="CONTACTIN 5"/>
    <property type="match status" value="1"/>
</dbReference>
<accession>A0ABN8RZ61</accession>
<gene>
    <name evidence="5" type="ORF">PLOB_00028719</name>
</gene>
<dbReference type="InterPro" id="IPR036179">
    <property type="entry name" value="Ig-like_dom_sf"/>
</dbReference>
<feature type="domain" description="Ig-like" evidence="4">
    <location>
        <begin position="229"/>
        <end position="315"/>
    </location>
</feature>
<dbReference type="SUPFAM" id="SSF48726">
    <property type="entry name" value="Immunoglobulin"/>
    <property type="match status" value="2"/>
</dbReference>
<dbReference type="Gene3D" id="2.60.120.820">
    <property type="entry name" value="PHR domain"/>
    <property type="match status" value="1"/>
</dbReference>
<reference evidence="5 6" key="1">
    <citation type="submission" date="2022-05" db="EMBL/GenBank/DDBJ databases">
        <authorList>
            <consortium name="Genoscope - CEA"/>
            <person name="William W."/>
        </authorList>
    </citation>
    <scope>NUCLEOTIDE SEQUENCE [LARGE SCALE GENOMIC DNA]</scope>
</reference>
<feature type="compositionally biased region" description="Polar residues" evidence="3">
    <location>
        <begin position="110"/>
        <end position="124"/>
    </location>
</feature>
<feature type="region of interest" description="Disordered" evidence="3">
    <location>
        <begin position="160"/>
        <end position="228"/>
    </location>
</feature>
<dbReference type="EMBL" id="CALNXK010000359">
    <property type="protein sequence ID" value="CAH3183650.1"/>
    <property type="molecule type" value="Genomic_DNA"/>
</dbReference>
<dbReference type="SMART" id="SM00409">
    <property type="entry name" value="IG"/>
    <property type="match status" value="2"/>
</dbReference>
<evidence type="ECO:0000256" key="1">
    <source>
        <dbReference type="ARBA" id="ARBA00022729"/>
    </source>
</evidence>
<dbReference type="InterPro" id="IPR003598">
    <property type="entry name" value="Ig_sub2"/>
</dbReference>
<dbReference type="Pfam" id="PF08005">
    <property type="entry name" value="PHR"/>
    <property type="match status" value="1"/>
</dbReference>
<keyword evidence="2" id="KW-1015">Disulfide bond</keyword>
<dbReference type="PROSITE" id="PS50835">
    <property type="entry name" value="IG_LIKE"/>
    <property type="match status" value="2"/>
</dbReference>
<sequence length="568" mass="62313">MASVNSSKYHRFVDFLPSIRPSFLSVVVLFACGCLWVKNETTNERLIALETRINMSPVVLVDTGCTTENSERTAHRPKEDSVRYLLKKIQRERKFMDTSALLDESEDSRTSANSRNRRQISNVTSATISMHDVRQEISKQFEHLMPSKYCKSQERVCPVGPPGLPGPIGVRGPRGRRGPRGKKGNPGSLGPPGKSGMAGLPGSRGEKGDKGEPGNPGPPGRPGESISAPQVMVSPANHTGDEGGNTVIYCTVGGNPTPTVEWRFKGRKLLSRAKYLVKKAELIIRNLNYSDAGQYKCAARNILGSSEASGDLKVRGLPIFTKKPSSLVSKMEFAQIQETCQAEGYPPPKLTWIRLVMPLPAFTEVKEGKLTIRNLRPVDSGLYQCVATNSLGTKKATMNLFVQRRPEVNCDCWRSRSKSPSWNNWGYSNDPSGSDRVDAIDFQTNGDVILSGYRLWGVSNGSTSFQVTIRLYRGSSLIAEKSGSYATRSSVKTFEVHFSQRISIHAGVTYTATARITTSKESFWLKDGMASASCPGVTVTFKTSSKDSNASRSFQGQIPALIFRSFQC</sequence>
<keyword evidence="1" id="KW-0732">Signal</keyword>
<protein>
    <recommendedName>
        <fullName evidence="4">Ig-like domain-containing protein</fullName>
    </recommendedName>
</protein>
<evidence type="ECO:0000256" key="3">
    <source>
        <dbReference type="SAM" id="MobiDB-lite"/>
    </source>
</evidence>
<dbReference type="Proteomes" id="UP001159405">
    <property type="component" value="Unassembled WGS sequence"/>
</dbReference>
<dbReference type="Gene3D" id="2.60.40.10">
    <property type="entry name" value="Immunoglobulins"/>
    <property type="match status" value="2"/>
</dbReference>
<dbReference type="SMART" id="SM00408">
    <property type="entry name" value="IGc2"/>
    <property type="match status" value="2"/>
</dbReference>
<dbReference type="InterPro" id="IPR007110">
    <property type="entry name" value="Ig-like_dom"/>
</dbReference>
<dbReference type="InterPro" id="IPR013783">
    <property type="entry name" value="Ig-like_fold"/>
</dbReference>
<comment type="caution">
    <text evidence="5">The sequence shown here is derived from an EMBL/GenBank/DDBJ whole genome shotgun (WGS) entry which is preliminary data.</text>
</comment>
<dbReference type="Pfam" id="PF01391">
    <property type="entry name" value="Collagen"/>
    <property type="match status" value="1"/>
</dbReference>
<name>A0ABN8RZ61_9CNID</name>
<keyword evidence="6" id="KW-1185">Reference proteome</keyword>
<evidence type="ECO:0000313" key="5">
    <source>
        <dbReference type="EMBL" id="CAH3183650.1"/>
    </source>
</evidence>
<dbReference type="Pfam" id="PF07679">
    <property type="entry name" value="I-set"/>
    <property type="match status" value="2"/>
</dbReference>
<proteinExistence type="predicted"/>
<feature type="compositionally biased region" description="Basic residues" evidence="3">
    <location>
        <begin position="173"/>
        <end position="183"/>
    </location>
</feature>